<feature type="region of interest" description="Disordered" evidence="1">
    <location>
        <begin position="269"/>
        <end position="288"/>
    </location>
</feature>
<evidence type="ECO:0000313" key="2">
    <source>
        <dbReference type="EMBL" id="WWD16278.1"/>
    </source>
</evidence>
<feature type="compositionally biased region" description="Basic and acidic residues" evidence="1">
    <location>
        <begin position="187"/>
        <end position="199"/>
    </location>
</feature>
<accession>A0AAJ8LD03</accession>
<reference evidence="2" key="1">
    <citation type="submission" date="2017-08" db="EMBL/GenBank/DDBJ databases">
        <authorList>
            <person name="Cuomo C."/>
            <person name="Billmyre B."/>
            <person name="Heitman J."/>
        </authorList>
    </citation>
    <scope>NUCLEOTIDE SEQUENCE</scope>
    <source>
        <strain evidence="2">CBS 12478</strain>
    </source>
</reference>
<protein>
    <submittedName>
        <fullName evidence="2">Uncharacterized protein</fullName>
    </submittedName>
</protein>
<dbReference type="EMBL" id="CP144051">
    <property type="protein sequence ID" value="WWD16278.1"/>
    <property type="molecule type" value="Genomic_DNA"/>
</dbReference>
<evidence type="ECO:0000256" key="1">
    <source>
        <dbReference type="SAM" id="MobiDB-lite"/>
    </source>
</evidence>
<feature type="region of interest" description="Disordered" evidence="1">
    <location>
        <begin position="173"/>
        <end position="201"/>
    </location>
</feature>
<organism evidence="2 3">
    <name type="scientific">Kwoniella shandongensis</name>
    <dbReference type="NCBI Taxonomy" id="1734106"/>
    <lineage>
        <taxon>Eukaryota</taxon>
        <taxon>Fungi</taxon>
        <taxon>Dikarya</taxon>
        <taxon>Basidiomycota</taxon>
        <taxon>Agaricomycotina</taxon>
        <taxon>Tremellomycetes</taxon>
        <taxon>Tremellales</taxon>
        <taxon>Cryptococcaceae</taxon>
        <taxon>Kwoniella</taxon>
    </lineage>
</organism>
<dbReference type="AlphaFoldDB" id="A0AAJ8LD03"/>
<sequence>MTIKDTSEVKTEGRCRDDMLAVIEYRRQEVLSFNETSFILGRTLYLVEQSHVHRKCTTPIPTWTFPSVPDLPQHSSTKLSGGRLLPSSAASSKTYPSSPDESRKELRWYLDEWFPSAWKKMEYIKSVEKEWLSDIAPRVTQFGGMIVSLAVEETSFMSFESWDKSTRGLSREQSDQLVWSPDADTDASTRDKGKTKADPINELDPTKVSIVIDNKVYHSSEINKLLDSPSGGSPAQTQTLSAVSNCVECGCEITSKDKSMIKYLSKNSNTNRAKRNGRTKKPTVEDDEVGCSGLTWEEKEDIVQAQGKEGIVKLVTKP</sequence>
<reference evidence="2" key="2">
    <citation type="submission" date="2024-01" db="EMBL/GenBank/DDBJ databases">
        <title>Comparative genomics of Cryptococcus and Kwoniella reveals pathogenesis evolution and contrasting modes of karyotype evolution via chromosome fusion or intercentromeric recombination.</title>
        <authorList>
            <person name="Coelho M.A."/>
            <person name="David-Palma M."/>
            <person name="Shea T."/>
            <person name="Bowers K."/>
            <person name="McGinley-Smith S."/>
            <person name="Mohammad A.W."/>
            <person name="Gnirke A."/>
            <person name="Yurkov A.M."/>
            <person name="Nowrousian M."/>
            <person name="Sun S."/>
            <person name="Cuomo C.A."/>
            <person name="Heitman J."/>
        </authorList>
    </citation>
    <scope>NUCLEOTIDE SEQUENCE</scope>
    <source>
        <strain evidence="2">CBS 12478</strain>
    </source>
</reference>
<feature type="compositionally biased region" description="Low complexity" evidence="1">
    <location>
        <begin position="86"/>
        <end position="99"/>
    </location>
</feature>
<feature type="region of interest" description="Disordered" evidence="1">
    <location>
        <begin position="74"/>
        <end position="101"/>
    </location>
</feature>
<dbReference type="RefSeq" id="XP_065822897.1">
    <property type="nucleotide sequence ID" value="XM_065966825.1"/>
</dbReference>
<dbReference type="KEGG" id="ksn:90829888"/>
<name>A0AAJ8LD03_9TREE</name>
<evidence type="ECO:0000313" key="3">
    <source>
        <dbReference type="Proteomes" id="UP000322225"/>
    </source>
</evidence>
<dbReference type="GeneID" id="90829888"/>
<gene>
    <name evidence="2" type="ORF">CI109_100704</name>
</gene>
<feature type="compositionally biased region" description="Basic residues" evidence="1">
    <location>
        <begin position="272"/>
        <end position="281"/>
    </location>
</feature>
<keyword evidence="3" id="KW-1185">Reference proteome</keyword>
<proteinExistence type="predicted"/>
<dbReference type="Proteomes" id="UP000322225">
    <property type="component" value="Chromosome 1"/>
</dbReference>